<evidence type="ECO:0000313" key="3">
    <source>
        <dbReference type="Proteomes" id="UP000261706"/>
    </source>
</evidence>
<accession>A0A354G3U5</accession>
<dbReference type="PANTHER" id="PTHR43750:SF3">
    <property type="entry name" value="UDP-GLUCOSE 6-DEHYDROGENASE TUAD"/>
    <property type="match status" value="1"/>
</dbReference>
<name>A0A354G3U5_UNCKA</name>
<evidence type="ECO:0000259" key="1">
    <source>
        <dbReference type="Pfam" id="PF03721"/>
    </source>
</evidence>
<dbReference type="AlphaFoldDB" id="A0A354G3U5"/>
<sequence>MPIYEPGLSEIVLRNIAQNRLSFTTSIADGIKDAEIVFICVGTPQSDTGAADLSQVW</sequence>
<dbReference type="SUPFAM" id="SSF51735">
    <property type="entry name" value="NAD(P)-binding Rossmann-fold domains"/>
    <property type="match status" value="1"/>
</dbReference>
<evidence type="ECO:0000313" key="2">
    <source>
        <dbReference type="EMBL" id="HBI35683.1"/>
    </source>
</evidence>
<dbReference type="GO" id="GO:0051287">
    <property type="term" value="F:NAD binding"/>
    <property type="evidence" value="ECO:0007669"/>
    <property type="project" value="InterPro"/>
</dbReference>
<dbReference type="Pfam" id="PF03721">
    <property type="entry name" value="UDPG_MGDP_dh_N"/>
    <property type="match status" value="1"/>
</dbReference>
<feature type="non-terminal residue" evidence="2">
    <location>
        <position position="57"/>
    </location>
</feature>
<dbReference type="InterPro" id="IPR001732">
    <property type="entry name" value="UDP-Glc/GDP-Man_DH_N"/>
</dbReference>
<dbReference type="EMBL" id="DNVO01000024">
    <property type="protein sequence ID" value="HBI35683.1"/>
    <property type="molecule type" value="Genomic_DNA"/>
</dbReference>
<comment type="caution">
    <text evidence="2">The sequence shown here is derived from an EMBL/GenBank/DDBJ whole genome shotgun (WGS) entry which is preliminary data.</text>
</comment>
<organism evidence="2 3">
    <name type="scientific">candidate division WWE3 bacterium</name>
    <dbReference type="NCBI Taxonomy" id="2053526"/>
    <lineage>
        <taxon>Bacteria</taxon>
        <taxon>Katanobacteria</taxon>
    </lineage>
</organism>
<dbReference type="PANTHER" id="PTHR43750">
    <property type="entry name" value="UDP-GLUCOSE 6-DEHYDROGENASE TUAD"/>
    <property type="match status" value="1"/>
</dbReference>
<dbReference type="Gene3D" id="3.40.50.720">
    <property type="entry name" value="NAD(P)-binding Rossmann-like Domain"/>
    <property type="match status" value="1"/>
</dbReference>
<dbReference type="Proteomes" id="UP000261706">
    <property type="component" value="Unassembled WGS sequence"/>
</dbReference>
<proteinExistence type="predicted"/>
<feature type="domain" description="UDP-glucose/GDP-mannose dehydrogenase N-terminal" evidence="1">
    <location>
        <begin position="1"/>
        <end position="56"/>
    </location>
</feature>
<reference evidence="2 3" key="1">
    <citation type="journal article" date="2018" name="Nat. Biotechnol.">
        <title>A standardized bacterial taxonomy based on genome phylogeny substantially revises the tree of life.</title>
        <authorList>
            <person name="Parks D.H."/>
            <person name="Chuvochina M."/>
            <person name="Waite D.W."/>
            <person name="Rinke C."/>
            <person name="Skarshewski A."/>
            <person name="Chaumeil P.A."/>
            <person name="Hugenholtz P."/>
        </authorList>
    </citation>
    <scope>NUCLEOTIDE SEQUENCE [LARGE SCALE GENOMIC DNA]</scope>
    <source>
        <strain evidence="2">UBA12146</strain>
    </source>
</reference>
<gene>
    <name evidence="2" type="ORF">DDY47_01965</name>
</gene>
<dbReference type="InterPro" id="IPR036291">
    <property type="entry name" value="NAD(P)-bd_dom_sf"/>
</dbReference>
<dbReference type="GO" id="GO:0016616">
    <property type="term" value="F:oxidoreductase activity, acting on the CH-OH group of donors, NAD or NADP as acceptor"/>
    <property type="evidence" value="ECO:0007669"/>
    <property type="project" value="InterPro"/>
</dbReference>
<protein>
    <submittedName>
        <fullName evidence="2">UDP-glucose 6-dehydrogenase</fullName>
    </submittedName>
</protein>